<evidence type="ECO:0000313" key="1">
    <source>
        <dbReference type="EMBL" id="KAK7363778.1"/>
    </source>
</evidence>
<gene>
    <name evidence="1" type="ORF">VNO77_05935</name>
</gene>
<dbReference type="EMBL" id="JAYMYQ010000001">
    <property type="protein sequence ID" value="KAK7363778.1"/>
    <property type="molecule type" value="Genomic_DNA"/>
</dbReference>
<organism evidence="1 2">
    <name type="scientific">Canavalia gladiata</name>
    <name type="common">Sword bean</name>
    <name type="synonym">Dolichos gladiatus</name>
    <dbReference type="NCBI Taxonomy" id="3824"/>
    <lineage>
        <taxon>Eukaryota</taxon>
        <taxon>Viridiplantae</taxon>
        <taxon>Streptophyta</taxon>
        <taxon>Embryophyta</taxon>
        <taxon>Tracheophyta</taxon>
        <taxon>Spermatophyta</taxon>
        <taxon>Magnoliopsida</taxon>
        <taxon>eudicotyledons</taxon>
        <taxon>Gunneridae</taxon>
        <taxon>Pentapetalae</taxon>
        <taxon>rosids</taxon>
        <taxon>fabids</taxon>
        <taxon>Fabales</taxon>
        <taxon>Fabaceae</taxon>
        <taxon>Papilionoideae</taxon>
        <taxon>50 kb inversion clade</taxon>
        <taxon>NPAAA clade</taxon>
        <taxon>indigoferoid/millettioid clade</taxon>
        <taxon>Phaseoleae</taxon>
        <taxon>Canavalia</taxon>
    </lineage>
</organism>
<evidence type="ECO:0000313" key="2">
    <source>
        <dbReference type="Proteomes" id="UP001367508"/>
    </source>
</evidence>
<dbReference type="AlphaFoldDB" id="A0AAN9N4E1"/>
<proteinExistence type="predicted"/>
<name>A0AAN9N4E1_CANGL</name>
<dbReference type="Proteomes" id="UP001367508">
    <property type="component" value="Unassembled WGS sequence"/>
</dbReference>
<accession>A0AAN9N4E1</accession>
<keyword evidence="2" id="KW-1185">Reference proteome</keyword>
<sequence>MCIYNIIYSGLHLLTRVLPEYAEKAGCSFFSCKKLVLIAQALRQRFFHNISDFVYSEFVPLVDKHYFQNLYHQKAVEDLHNIAPRNAVNCLTTNRDLDRAYIFFYLFLFYVFDTINEFSFSLNICPKLNCQ</sequence>
<protein>
    <submittedName>
        <fullName evidence="1">Uncharacterized protein</fullName>
    </submittedName>
</protein>
<reference evidence="1 2" key="1">
    <citation type="submission" date="2024-01" db="EMBL/GenBank/DDBJ databases">
        <title>The genomes of 5 underutilized Papilionoideae crops provide insights into root nodulation and disease resistanc.</title>
        <authorList>
            <person name="Jiang F."/>
        </authorList>
    </citation>
    <scope>NUCLEOTIDE SEQUENCE [LARGE SCALE GENOMIC DNA]</scope>
    <source>
        <strain evidence="1">LVBAO_FW01</strain>
        <tissue evidence="1">Leaves</tissue>
    </source>
</reference>
<comment type="caution">
    <text evidence="1">The sequence shown here is derived from an EMBL/GenBank/DDBJ whole genome shotgun (WGS) entry which is preliminary data.</text>
</comment>